<proteinExistence type="predicted"/>
<sequence length="143" mass="15954">MDGRLYKLGTWQQLLESEMCFQHCIPAWSPSDQLDGLACGQTMKVSFLTKVLVVFLVGYKENLVDYTASSLVRMLQSTTARPHRASDFPRTTRVSPLLTDQENILPLGQLGVLNDHTLRVFLAPSKIFLLEQAELCLGLVGTV</sequence>
<dbReference type="EMBL" id="JABSTU010000002">
    <property type="protein sequence ID" value="KAH8036648.1"/>
    <property type="molecule type" value="Genomic_DNA"/>
</dbReference>
<keyword evidence="2" id="KW-1185">Reference proteome</keyword>
<protein>
    <submittedName>
        <fullName evidence="1">Uncharacterized protein</fullName>
    </submittedName>
</protein>
<dbReference type="Proteomes" id="UP000821866">
    <property type="component" value="Chromosome 10"/>
</dbReference>
<reference evidence="1" key="1">
    <citation type="journal article" date="2020" name="Cell">
        <title>Large-Scale Comparative Analyses of Tick Genomes Elucidate Their Genetic Diversity and Vector Capacities.</title>
        <authorList>
            <consortium name="Tick Genome and Microbiome Consortium (TIGMIC)"/>
            <person name="Jia N."/>
            <person name="Wang J."/>
            <person name="Shi W."/>
            <person name="Du L."/>
            <person name="Sun Y."/>
            <person name="Zhan W."/>
            <person name="Jiang J.F."/>
            <person name="Wang Q."/>
            <person name="Zhang B."/>
            <person name="Ji P."/>
            <person name="Bell-Sakyi L."/>
            <person name="Cui X.M."/>
            <person name="Yuan T.T."/>
            <person name="Jiang B.G."/>
            <person name="Yang W.F."/>
            <person name="Lam T.T."/>
            <person name="Chang Q.C."/>
            <person name="Ding S.J."/>
            <person name="Wang X.J."/>
            <person name="Zhu J.G."/>
            <person name="Ruan X.D."/>
            <person name="Zhao L."/>
            <person name="Wei J.T."/>
            <person name="Ye R.Z."/>
            <person name="Que T.C."/>
            <person name="Du C.H."/>
            <person name="Zhou Y.H."/>
            <person name="Cheng J.X."/>
            <person name="Dai P.F."/>
            <person name="Guo W.B."/>
            <person name="Han X.H."/>
            <person name="Huang E.J."/>
            <person name="Li L.F."/>
            <person name="Wei W."/>
            <person name="Gao Y.C."/>
            <person name="Liu J.Z."/>
            <person name="Shao H.Z."/>
            <person name="Wang X."/>
            <person name="Wang C.C."/>
            <person name="Yang T.C."/>
            <person name="Huo Q.B."/>
            <person name="Li W."/>
            <person name="Chen H.Y."/>
            <person name="Chen S.E."/>
            <person name="Zhou L.G."/>
            <person name="Ni X.B."/>
            <person name="Tian J.H."/>
            <person name="Sheng Y."/>
            <person name="Liu T."/>
            <person name="Pan Y.S."/>
            <person name="Xia L.Y."/>
            <person name="Li J."/>
            <person name="Zhao F."/>
            <person name="Cao W.C."/>
        </authorList>
    </citation>
    <scope>NUCLEOTIDE SEQUENCE</scope>
    <source>
        <strain evidence="1">Rmic-2018</strain>
    </source>
</reference>
<comment type="caution">
    <text evidence="1">The sequence shown here is derived from an EMBL/GenBank/DDBJ whole genome shotgun (WGS) entry which is preliminary data.</text>
</comment>
<name>A0A9J6ERH5_RHIMP</name>
<accession>A0A9J6ERH5</accession>
<dbReference type="AlphaFoldDB" id="A0A9J6ERH5"/>
<evidence type="ECO:0000313" key="2">
    <source>
        <dbReference type="Proteomes" id="UP000821866"/>
    </source>
</evidence>
<evidence type="ECO:0000313" key="1">
    <source>
        <dbReference type="EMBL" id="KAH8036648.1"/>
    </source>
</evidence>
<organism evidence="1 2">
    <name type="scientific">Rhipicephalus microplus</name>
    <name type="common">Cattle tick</name>
    <name type="synonym">Boophilus microplus</name>
    <dbReference type="NCBI Taxonomy" id="6941"/>
    <lineage>
        <taxon>Eukaryota</taxon>
        <taxon>Metazoa</taxon>
        <taxon>Ecdysozoa</taxon>
        <taxon>Arthropoda</taxon>
        <taxon>Chelicerata</taxon>
        <taxon>Arachnida</taxon>
        <taxon>Acari</taxon>
        <taxon>Parasitiformes</taxon>
        <taxon>Ixodida</taxon>
        <taxon>Ixodoidea</taxon>
        <taxon>Ixodidae</taxon>
        <taxon>Rhipicephalinae</taxon>
        <taxon>Rhipicephalus</taxon>
        <taxon>Boophilus</taxon>
    </lineage>
</organism>
<gene>
    <name evidence="1" type="ORF">HPB51_003241</name>
</gene>
<reference evidence="1" key="2">
    <citation type="submission" date="2021-09" db="EMBL/GenBank/DDBJ databases">
        <authorList>
            <person name="Jia N."/>
            <person name="Wang J."/>
            <person name="Shi W."/>
            <person name="Du L."/>
            <person name="Sun Y."/>
            <person name="Zhan W."/>
            <person name="Jiang J."/>
            <person name="Wang Q."/>
            <person name="Zhang B."/>
            <person name="Ji P."/>
            <person name="Sakyi L.B."/>
            <person name="Cui X."/>
            <person name="Yuan T."/>
            <person name="Jiang B."/>
            <person name="Yang W."/>
            <person name="Lam T.T.-Y."/>
            <person name="Chang Q."/>
            <person name="Ding S."/>
            <person name="Wang X."/>
            <person name="Zhu J."/>
            <person name="Ruan X."/>
            <person name="Zhao L."/>
            <person name="Wei J."/>
            <person name="Que T."/>
            <person name="Du C."/>
            <person name="Cheng J."/>
            <person name="Dai P."/>
            <person name="Han X."/>
            <person name="Huang E."/>
            <person name="Gao Y."/>
            <person name="Liu J."/>
            <person name="Shao H."/>
            <person name="Ye R."/>
            <person name="Li L."/>
            <person name="Wei W."/>
            <person name="Wang X."/>
            <person name="Wang C."/>
            <person name="Huo Q."/>
            <person name="Li W."/>
            <person name="Guo W."/>
            <person name="Chen H."/>
            <person name="Chen S."/>
            <person name="Zhou L."/>
            <person name="Zhou L."/>
            <person name="Ni X."/>
            <person name="Tian J."/>
            <person name="Zhou Y."/>
            <person name="Sheng Y."/>
            <person name="Liu T."/>
            <person name="Pan Y."/>
            <person name="Xia L."/>
            <person name="Li J."/>
            <person name="Zhao F."/>
            <person name="Cao W."/>
        </authorList>
    </citation>
    <scope>NUCLEOTIDE SEQUENCE</scope>
    <source>
        <strain evidence="1">Rmic-2018</strain>
        <tissue evidence="1">Larvae</tissue>
    </source>
</reference>